<proteinExistence type="predicted"/>
<sequence>MPSENREFMPAVSARQNFDAQVNVYLNHQINNELLASYQYLAMSAYFGRTDVALAGAAAFFKNQSMEETQHAQKLIDYVNDRGGDVEFYGVKKPVSIEWPSLMHAFLDAVELEKFNNKSLLELHKIAGEKNDPDLTNFLEEHYLREQVIEIQQMTRRANQLKRVGAGVGEHIIDQELAKEIRKMAKNNEH</sequence>
<evidence type="ECO:0000313" key="2">
    <source>
        <dbReference type="WBParaSite" id="JU765_v2.g18230.t1"/>
    </source>
</evidence>
<accession>A0AC34QQ54</accession>
<protein>
    <submittedName>
        <fullName evidence="2">Ferritin</fullName>
    </submittedName>
</protein>
<dbReference type="Proteomes" id="UP000887576">
    <property type="component" value="Unplaced"/>
</dbReference>
<name>A0AC34QQ54_9BILA</name>
<organism evidence="1 2">
    <name type="scientific">Panagrolaimus sp. JU765</name>
    <dbReference type="NCBI Taxonomy" id="591449"/>
    <lineage>
        <taxon>Eukaryota</taxon>
        <taxon>Metazoa</taxon>
        <taxon>Ecdysozoa</taxon>
        <taxon>Nematoda</taxon>
        <taxon>Chromadorea</taxon>
        <taxon>Rhabditida</taxon>
        <taxon>Tylenchina</taxon>
        <taxon>Panagrolaimomorpha</taxon>
        <taxon>Panagrolaimoidea</taxon>
        <taxon>Panagrolaimidae</taxon>
        <taxon>Panagrolaimus</taxon>
    </lineage>
</organism>
<reference evidence="2" key="1">
    <citation type="submission" date="2022-11" db="UniProtKB">
        <authorList>
            <consortium name="WormBaseParasite"/>
        </authorList>
    </citation>
    <scope>IDENTIFICATION</scope>
</reference>
<dbReference type="WBParaSite" id="JU765_v2.g18230.t1">
    <property type="protein sequence ID" value="JU765_v2.g18230.t1"/>
    <property type="gene ID" value="JU765_v2.g18230"/>
</dbReference>
<evidence type="ECO:0000313" key="1">
    <source>
        <dbReference type="Proteomes" id="UP000887576"/>
    </source>
</evidence>